<dbReference type="OrthoDB" id="58416at2759"/>
<evidence type="ECO:0000313" key="3">
    <source>
        <dbReference type="Proteomes" id="UP000800097"/>
    </source>
</evidence>
<dbReference type="Proteomes" id="UP000800097">
    <property type="component" value="Unassembled WGS sequence"/>
</dbReference>
<organism evidence="2 3">
    <name type="scientific">Westerdykella ornata</name>
    <dbReference type="NCBI Taxonomy" id="318751"/>
    <lineage>
        <taxon>Eukaryota</taxon>
        <taxon>Fungi</taxon>
        <taxon>Dikarya</taxon>
        <taxon>Ascomycota</taxon>
        <taxon>Pezizomycotina</taxon>
        <taxon>Dothideomycetes</taxon>
        <taxon>Pleosporomycetidae</taxon>
        <taxon>Pleosporales</taxon>
        <taxon>Sporormiaceae</taxon>
        <taxon>Westerdykella</taxon>
    </lineage>
</organism>
<keyword evidence="3" id="KW-1185">Reference proteome</keyword>
<dbReference type="Gene3D" id="1.20.120.520">
    <property type="entry name" value="nmb1532 protein domain like"/>
    <property type="match status" value="1"/>
</dbReference>
<dbReference type="Pfam" id="PF01814">
    <property type="entry name" value="Hemerythrin"/>
    <property type="match status" value="1"/>
</dbReference>
<evidence type="ECO:0000313" key="2">
    <source>
        <dbReference type="EMBL" id="KAF2274727.1"/>
    </source>
</evidence>
<feature type="domain" description="Hemerythrin-like" evidence="1">
    <location>
        <begin position="5"/>
        <end position="120"/>
    </location>
</feature>
<dbReference type="PANTHER" id="PTHR38048">
    <property type="entry name" value="EXPRESSED PROTEIN"/>
    <property type="match status" value="1"/>
</dbReference>
<dbReference type="InterPro" id="IPR012312">
    <property type="entry name" value="Hemerythrin-like"/>
</dbReference>
<sequence>MALVHNIIIRSLNSIYLQAPHVPPSHQSAFTCYMLATWQTVHEHHRGEETSLFPAIEKATGETGIMEVNVRQHQAFETGFEAWGHWIRDVEQERERFSGQRCRDLMDGFMRDLATHLAEEIPSLMALAKYPESRLPLRRLWEEEGKAVMGGLSKTRQLPVVLLNHDVTFEGEGLHANFPPLPAPVKWVLMNVCARWNASWWAFSTCGVDGRPRELAFLGE</sequence>
<dbReference type="CDD" id="cd12108">
    <property type="entry name" value="Hr-like"/>
    <property type="match status" value="1"/>
</dbReference>
<dbReference type="InterPro" id="IPR053206">
    <property type="entry name" value="Dimeric_xanthone_biosynth"/>
</dbReference>
<proteinExistence type="predicted"/>
<name>A0A6A6JEK5_WESOR</name>
<dbReference type="RefSeq" id="XP_033652266.1">
    <property type="nucleotide sequence ID" value="XM_033798753.1"/>
</dbReference>
<accession>A0A6A6JEK5</accession>
<evidence type="ECO:0000259" key="1">
    <source>
        <dbReference type="Pfam" id="PF01814"/>
    </source>
</evidence>
<dbReference type="GeneID" id="54551928"/>
<reference evidence="2" key="1">
    <citation type="journal article" date="2020" name="Stud. Mycol.">
        <title>101 Dothideomycetes genomes: a test case for predicting lifestyles and emergence of pathogens.</title>
        <authorList>
            <person name="Haridas S."/>
            <person name="Albert R."/>
            <person name="Binder M."/>
            <person name="Bloem J."/>
            <person name="Labutti K."/>
            <person name="Salamov A."/>
            <person name="Andreopoulos B."/>
            <person name="Baker S."/>
            <person name="Barry K."/>
            <person name="Bills G."/>
            <person name="Bluhm B."/>
            <person name="Cannon C."/>
            <person name="Castanera R."/>
            <person name="Culley D."/>
            <person name="Daum C."/>
            <person name="Ezra D."/>
            <person name="Gonzalez J."/>
            <person name="Henrissat B."/>
            <person name="Kuo A."/>
            <person name="Liang C."/>
            <person name="Lipzen A."/>
            <person name="Lutzoni F."/>
            <person name="Magnuson J."/>
            <person name="Mondo S."/>
            <person name="Nolan M."/>
            <person name="Ohm R."/>
            <person name="Pangilinan J."/>
            <person name="Park H.-J."/>
            <person name="Ramirez L."/>
            <person name="Alfaro M."/>
            <person name="Sun H."/>
            <person name="Tritt A."/>
            <person name="Yoshinaga Y."/>
            <person name="Zwiers L.-H."/>
            <person name="Turgeon B."/>
            <person name="Goodwin S."/>
            <person name="Spatafora J."/>
            <person name="Crous P."/>
            <person name="Grigoriev I."/>
        </authorList>
    </citation>
    <scope>NUCLEOTIDE SEQUENCE</scope>
    <source>
        <strain evidence="2">CBS 379.55</strain>
    </source>
</reference>
<gene>
    <name evidence="2" type="ORF">EI97DRAFT_434953</name>
</gene>
<dbReference type="EMBL" id="ML986501">
    <property type="protein sequence ID" value="KAF2274727.1"/>
    <property type="molecule type" value="Genomic_DNA"/>
</dbReference>
<protein>
    <recommendedName>
        <fullName evidence="1">Hemerythrin-like domain-containing protein</fullName>
    </recommendedName>
</protein>
<dbReference type="AlphaFoldDB" id="A0A6A6JEK5"/>
<dbReference type="PANTHER" id="PTHR38048:SF2">
    <property type="entry name" value="HEMERYTHRIN-LIKE DOMAIN-CONTAINING PROTEIN"/>
    <property type="match status" value="1"/>
</dbReference>